<evidence type="ECO:0000313" key="5">
    <source>
        <dbReference type="Proteomes" id="UP000305539"/>
    </source>
</evidence>
<dbReference type="Gene3D" id="3.30.2020.30">
    <property type="match status" value="1"/>
</dbReference>
<dbReference type="GO" id="GO:0046872">
    <property type="term" value="F:metal ion binding"/>
    <property type="evidence" value="ECO:0007669"/>
    <property type="project" value="UniProtKB-KW"/>
</dbReference>
<proteinExistence type="predicted"/>
<gene>
    <name evidence="4" type="ORF">FAZ69_01365</name>
</gene>
<evidence type="ECO:0000256" key="2">
    <source>
        <dbReference type="ARBA" id="ARBA00023004"/>
    </source>
</evidence>
<name>A0A4U1IG21_9BURK</name>
<dbReference type="InterPro" id="IPR010376">
    <property type="entry name" value="GBBH-like_N"/>
</dbReference>
<keyword evidence="2" id="KW-0408">Iron</keyword>
<evidence type="ECO:0000259" key="3">
    <source>
        <dbReference type="Pfam" id="PF06155"/>
    </source>
</evidence>
<dbReference type="AlphaFoldDB" id="A0A4U1IG21"/>
<dbReference type="PANTHER" id="PTHR35303">
    <property type="entry name" value="OS02G0197800 PROTEIN"/>
    <property type="match status" value="1"/>
</dbReference>
<dbReference type="Pfam" id="PF06155">
    <property type="entry name" value="GBBH-like_N"/>
    <property type="match status" value="1"/>
</dbReference>
<keyword evidence="1" id="KW-0479">Metal-binding</keyword>
<feature type="domain" description="Gamma-butyrobetaine hydroxylase-like N-terminal" evidence="3">
    <location>
        <begin position="8"/>
        <end position="88"/>
    </location>
</feature>
<sequence>MQAPERIALDKMTRVLTIHWHDGRADALSYASLRGECPCSTCRRIRLQGGPIAVADDVEVVGIRPMGYGMQFVFSDGHAQGIYPWPYLDALARQAA</sequence>
<evidence type="ECO:0000256" key="1">
    <source>
        <dbReference type="ARBA" id="ARBA00022723"/>
    </source>
</evidence>
<organism evidence="4 5">
    <name type="scientific">Trinickia terrae</name>
    <dbReference type="NCBI Taxonomy" id="2571161"/>
    <lineage>
        <taxon>Bacteria</taxon>
        <taxon>Pseudomonadati</taxon>
        <taxon>Pseudomonadota</taxon>
        <taxon>Betaproteobacteria</taxon>
        <taxon>Burkholderiales</taxon>
        <taxon>Burkholderiaceae</taxon>
        <taxon>Trinickia</taxon>
    </lineage>
</organism>
<keyword evidence="5" id="KW-1185">Reference proteome</keyword>
<dbReference type="Proteomes" id="UP000305539">
    <property type="component" value="Unassembled WGS sequence"/>
</dbReference>
<evidence type="ECO:0000313" key="4">
    <source>
        <dbReference type="EMBL" id="TKC92713.1"/>
    </source>
</evidence>
<dbReference type="OrthoDB" id="9794178at2"/>
<comment type="caution">
    <text evidence="4">The sequence shown here is derived from an EMBL/GenBank/DDBJ whole genome shotgun (WGS) entry which is preliminary data.</text>
</comment>
<dbReference type="EMBL" id="SWJE01000001">
    <property type="protein sequence ID" value="TKC92713.1"/>
    <property type="molecule type" value="Genomic_DNA"/>
</dbReference>
<accession>A0A4U1IG21</accession>
<reference evidence="4 5" key="1">
    <citation type="submission" date="2019-04" db="EMBL/GenBank/DDBJ databases">
        <title>Trinickia sp. 7GSK02, isolated from subtropical forest soil.</title>
        <authorList>
            <person name="Gao Z.-H."/>
            <person name="Qiu L.-H."/>
        </authorList>
    </citation>
    <scope>NUCLEOTIDE SEQUENCE [LARGE SCALE GENOMIC DNA]</scope>
    <source>
        <strain evidence="4 5">7GSK02</strain>
    </source>
</reference>
<dbReference type="InterPro" id="IPR038492">
    <property type="entry name" value="GBBH-like_N_sf"/>
</dbReference>
<protein>
    <submittedName>
        <fullName evidence="4">DUF971 domain-containing protein</fullName>
    </submittedName>
</protein>